<dbReference type="SUPFAM" id="SSF54862">
    <property type="entry name" value="4Fe-4S ferredoxins"/>
    <property type="match status" value="1"/>
</dbReference>
<accession>A0A1H0B8M9</accession>
<dbReference type="NCBIfam" id="TIGR02179">
    <property type="entry name" value="PorD_KorD"/>
    <property type="match status" value="1"/>
</dbReference>
<evidence type="ECO:0000256" key="6">
    <source>
        <dbReference type="ARBA" id="ARBA00023014"/>
    </source>
</evidence>
<dbReference type="RefSeq" id="WP_091652941.1">
    <property type="nucleotide sequence ID" value="NZ_FNHQ01000047.1"/>
</dbReference>
<feature type="domain" description="4Fe-4S ferredoxin-type" evidence="7">
    <location>
        <begin position="36"/>
        <end position="65"/>
    </location>
</feature>
<dbReference type="Pfam" id="PF14697">
    <property type="entry name" value="Fer4_21"/>
    <property type="match status" value="1"/>
</dbReference>
<evidence type="ECO:0000256" key="4">
    <source>
        <dbReference type="ARBA" id="ARBA00022737"/>
    </source>
</evidence>
<proteinExistence type="predicted"/>
<evidence type="ECO:0000256" key="1">
    <source>
        <dbReference type="ARBA" id="ARBA00001966"/>
    </source>
</evidence>
<sequence length="101" mass="11358">MQKQQISVLAKQKKYNALGPCANIFTSINTGSWRLERPEVNYSECVKCGICAMYCPANVITINKTEKECVQFMWDYCKGCGICANECPKSCIAMIEEKEGE</sequence>
<evidence type="ECO:0000256" key="5">
    <source>
        <dbReference type="ARBA" id="ARBA00023004"/>
    </source>
</evidence>
<keyword evidence="6" id="KW-0411">Iron-sulfur</keyword>
<dbReference type="PROSITE" id="PS00198">
    <property type="entry name" value="4FE4S_FER_1"/>
    <property type="match status" value="1"/>
</dbReference>
<name>A0A1H0B8M9_9FIRM</name>
<dbReference type="AlphaFoldDB" id="A0A1H0B8M9"/>
<dbReference type="EMBL" id="FNHQ01000047">
    <property type="protein sequence ID" value="SDN41951.1"/>
    <property type="molecule type" value="Genomic_DNA"/>
</dbReference>
<dbReference type="Gene3D" id="3.30.70.20">
    <property type="match status" value="1"/>
</dbReference>
<evidence type="ECO:0000313" key="9">
    <source>
        <dbReference type="Proteomes" id="UP000199309"/>
    </source>
</evidence>
<dbReference type="PANTHER" id="PTHR43724:SF1">
    <property type="entry name" value="PYRUVATE SYNTHASE SUBUNIT PORD"/>
    <property type="match status" value="1"/>
</dbReference>
<keyword evidence="9" id="KW-1185">Reference proteome</keyword>
<comment type="cofactor">
    <cofactor evidence="1">
        <name>[4Fe-4S] cluster</name>
        <dbReference type="ChEBI" id="CHEBI:49883"/>
    </cofactor>
</comment>
<reference evidence="8 9" key="1">
    <citation type="submission" date="2016-10" db="EMBL/GenBank/DDBJ databases">
        <authorList>
            <person name="de Groot N.N."/>
        </authorList>
    </citation>
    <scope>NUCLEOTIDE SEQUENCE [LARGE SCALE GENOMIC DNA]</scope>
    <source>
        <strain evidence="8 9">DSM 16981</strain>
    </source>
</reference>
<dbReference type="GO" id="GO:0046872">
    <property type="term" value="F:metal ion binding"/>
    <property type="evidence" value="ECO:0007669"/>
    <property type="project" value="UniProtKB-KW"/>
</dbReference>
<organism evidence="8 9">
    <name type="scientific">Megasphaera paucivorans</name>
    <dbReference type="NCBI Taxonomy" id="349095"/>
    <lineage>
        <taxon>Bacteria</taxon>
        <taxon>Bacillati</taxon>
        <taxon>Bacillota</taxon>
        <taxon>Negativicutes</taxon>
        <taxon>Veillonellales</taxon>
        <taxon>Veillonellaceae</taxon>
        <taxon>Megasphaera</taxon>
    </lineage>
</organism>
<dbReference type="GO" id="GO:0016625">
    <property type="term" value="F:oxidoreductase activity, acting on the aldehyde or oxo group of donors, iron-sulfur protein as acceptor"/>
    <property type="evidence" value="ECO:0007669"/>
    <property type="project" value="InterPro"/>
</dbReference>
<dbReference type="InterPro" id="IPR017896">
    <property type="entry name" value="4Fe4S_Fe-S-bd"/>
</dbReference>
<evidence type="ECO:0000313" key="8">
    <source>
        <dbReference type="EMBL" id="SDN41951.1"/>
    </source>
</evidence>
<feature type="domain" description="4Fe-4S ferredoxin-type" evidence="7">
    <location>
        <begin position="68"/>
        <end position="97"/>
    </location>
</feature>
<dbReference type="STRING" id="349095.SAMN05660299_02692"/>
<keyword evidence="2" id="KW-0004">4Fe-4S</keyword>
<dbReference type="PROSITE" id="PS51379">
    <property type="entry name" value="4FE4S_FER_2"/>
    <property type="match status" value="2"/>
</dbReference>
<evidence type="ECO:0000256" key="3">
    <source>
        <dbReference type="ARBA" id="ARBA00022723"/>
    </source>
</evidence>
<dbReference type="InterPro" id="IPR017900">
    <property type="entry name" value="4Fe4S_Fe_S_CS"/>
</dbReference>
<gene>
    <name evidence="8" type="ORF">SAMN05660299_02692</name>
</gene>
<evidence type="ECO:0000259" key="7">
    <source>
        <dbReference type="PROSITE" id="PS51379"/>
    </source>
</evidence>
<dbReference type="PANTHER" id="PTHR43724">
    <property type="entry name" value="PYRUVATE SYNTHASE SUBUNIT PORD"/>
    <property type="match status" value="1"/>
</dbReference>
<dbReference type="InterPro" id="IPR011898">
    <property type="entry name" value="PorD_KorD"/>
</dbReference>
<keyword evidence="4" id="KW-0677">Repeat</keyword>
<keyword evidence="3" id="KW-0479">Metal-binding</keyword>
<dbReference type="GO" id="GO:0051539">
    <property type="term" value="F:4 iron, 4 sulfur cluster binding"/>
    <property type="evidence" value="ECO:0007669"/>
    <property type="project" value="UniProtKB-KW"/>
</dbReference>
<evidence type="ECO:0000256" key="2">
    <source>
        <dbReference type="ARBA" id="ARBA00022485"/>
    </source>
</evidence>
<dbReference type="Proteomes" id="UP000199309">
    <property type="component" value="Unassembled WGS sequence"/>
</dbReference>
<dbReference type="OrthoDB" id="9804603at2"/>
<keyword evidence="5" id="KW-0408">Iron</keyword>
<protein>
    <submittedName>
        <fullName evidence="8">Pyruvate ferredoxin oxidoreductase delta subunit</fullName>
    </submittedName>
</protein>
<keyword evidence="8" id="KW-0670">Pyruvate</keyword>